<feature type="non-terminal residue" evidence="3">
    <location>
        <position position="1"/>
    </location>
</feature>
<evidence type="ECO:0000313" key="3">
    <source>
        <dbReference type="EMBL" id="CAF1584120.1"/>
    </source>
</evidence>
<organism evidence="3 4">
    <name type="scientific">Adineta ricciae</name>
    <name type="common">Rotifer</name>
    <dbReference type="NCBI Taxonomy" id="249248"/>
    <lineage>
        <taxon>Eukaryota</taxon>
        <taxon>Metazoa</taxon>
        <taxon>Spiralia</taxon>
        <taxon>Gnathifera</taxon>
        <taxon>Rotifera</taxon>
        <taxon>Eurotatoria</taxon>
        <taxon>Bdelloidea</taxon>
        <taxon>Adinetida</taxon>
        <taxon>Adinetidae</taxon>
        <taxon>Adineta</taxon>
    </lineage>
</organism>
<keyword evidence="1" id="KW-0175">Coiled coil</keyword>
<feature type="compositionally biased region" description="Basic and acidic residues" evidence="2">
    <location>
        <begin position="41"/>
        <end position="56"/>
    </location>
</feature>
<protein>
    <submittedName>
        <fullName evidence="3">Uncharacterized protein</fullName>
    </submittedName>
</protein>
<feature type="region of interest" description="Disordered" evidence="2">
    <location>
        <begin position="41"/>
        <end position="64"/>
    </location>
</feature>
<gene>
    <name evidence="3" type="ORF">XAT740_LOCUS45839</name>
</gene>
<dbReference type="AlphaFoldDB" id="A0A815ZMD7"/>
<dbReference type="Gene3D" id="1.20.5.1700">
    <property type="match status" value="1"/>
</dbReference>
<sequence>MNRNQNELNIDATQLRSQINSFQSELETIRTKVQRLTDENDSLRNELRRTKEEKLPGSRADTLSNLNNNPVIEIQKQKIEALEEERNNAMRLYEESKQHIFQLQAENNDLKDPLKPYLIKFEMQGKQAQEEHARAEVQLTQEVHMIREELLKRSRELTNAQLRVKELERQNEHLQAEVYRKQDDLRNHLKKENGYDGTFVAFQSSIDALEV</sequence>
<evidence type="ECO:0000256" key="1">
    <source>
        <dbReference type="SAM" id="Coils"/>
    </source>
</evidence>
<name>A0A815ZMD7_ADIRI</name>
<feature type="coiled-coil region" evidence="1">
    <location>
        <begin position="150"/>
        <end position="184"/>
    </location>
</feature>
<dbReference type="EMBL" id="CAJNOR010006055">
    <property type="protein sequence ID" value="CAF1584120.1"/>
    <property type="molecule type" value="Genomic_DNA"/>
</dbReference>
<reference evidence="3" key="1">
    <citation type="submission" date="2021-02" db="EMBL/GenBank/DDBJ databases">
        <authorList>
            <person name="Nowell W R."/>
        </authorList>
    </citation>
    <scope>NUCLEOTIDE SEQUENCE</scope>
</reference>
<dbReference type="Proteomes" id="UP000663828">
    <property type="component" value="Unassembled WGS sequence"/>
</dbReference>
<evidence type="ECO:0000256" key="2">
    <source>
        <dbReference type="SAM" id="MobiDB-lite"/>
    </source>
</evidence>
<evidence type="ECO:0000313" key="4">
    <source>
        <dbReference type="Proteomes" id="UP000663828"/>
    </source>
</evidence>
<proteinExistence type="predicted"/>
<feature type="non-terminal residue" evidence="3">
    <location>
        <position position="211"/>
    </location>
</feature>
<accession>A0A815ZMD7</accession>
<keyword evidence="4" id="KW-1185">Reference proteome</keyword>
<comment type="caution">
    <text evidence="3">The sequence shown here is derived from an EMBL/GenBank/DDBJ whole genome shotgun (WGS) entry which is preliminary data.</text>
</comment>